<reference evidence="7" key="1">
    <citation type="submission" date="2017-08" db="EMBL/GenBank/DDBJ databases">
        <authorList>
            <person name="Alvarez-Ponce D."/>
            <person name="Weitzman C.L."/>
            <person name="Tillett R.L."/>
            <person name="Sandmeier F.C."/>
            <person name="Tracy C.R."/>
        </authorList>
    </citation>
    <scope>NUCLEOTIDE SEQUENCE [LARGE SCALE GENOMIC DNA]</scope>
    <source>
        <strain evidence="7">723</strain>
    </source>
</reference>
<dbReference type="OrthoDB" id="401404at2"/>
<dbReference type="EMBL" id="NQNY01000002">
    <property type="protein sequence ID" value="PAK21702.1"/>
    <property type="molecule type" value="Genomic_DNA"/>
</dbReference>
<keyword evidence="4" id="KW-0472">Membrane</keyword>
<comment type="caution">
    <text evidence="6">The sequence shown here is derived from an EMBL/GenBank/DDBJ whole genome shotgun (WGS) entry which is preliminary data.</text>
</comment>
<organism evidence="6 7">
    <name type="scientific">Mycoplasmopsis agassizii</name>
    <dbReference type="NCBI Taxonomy" id="33922"/>
    <lineage>
        <taxon>Bacteria</taxon>
        <taxon>Bacillati</taxon>
        <taxon>Mycoplasmatota</taxon>
        <taxon>Mycoplasmoidales</taxon>
        <taxon>Metamycoplasmataceae</taxon>
        <taxon>Mycoplasmopsis</taxon>
    </lineage>
</organism>
<dbReference type="Gene3D" id="2.40.50.90">
    <property type="match status" value="1"/>
</dbReference>
<gene>
    <name evidence="6" type="ORF">CJJ23_01025</name>
</gene>
<evidence type="ECO:0000256" key="2">
    <source>
        <dbReference type="ARBA" id="ARBA00022759"/>
    </source>
</evidence>
<evidence type="ECO:0000256" key="3">
    <source>
        <dbReference type="ARBA" id="ARBA00022801"/>
    </source>
</evidence>
<dbReference type="AlphaFoldDB" id="A0A269TJN4"/>
<protein>
    <recommendedName>
        <fullName evidence="5">TNase-like domain-containing protein</fullName>
    </recommendedName>
</protein>
<keyword evidence="1" id="KW-0540">Nuclease</keyword>
<feature type="transmembrane region" description="Helical" evidence="4">
    <location>
        <begin position="20"/>
        <end position="37"/>
    </location>
</feature>
<evidence type="ECO:0000313" key="7">
    <source>
        <dbReference type="Proteomes" id="UP000216943"/>
    </source>
</evidence>
<dbReference type="Proteomes" id="UP000216943">
    <property type="component" value="Unassembled WGS sequence"/>
</dbReference>
<evidence type="ECO:0000313" key="6">
    <source>
        <dbReference type="EMBL" id="PAK21702.1"/>
    </source>
</evidence>
<proteinExistence type="predicted"/>
<dbReference type="InterPro" id="IPR035437">
    <property type="entry name" value="SNase_OB-fold_sf"/>
</dbReference>
<dbReference type="PANTHER" id="PTHR12302">
    <property type="entry name" value="EBNA2 BINDING PROTEIN P100"/>
    <property type="match status" value="1"/>
</dbReference>
<keyword evidence="2" id="KW-0255">Endonuclease</keyword>
<sequence length="202" mass="24054">MKNKFSKYKIINLILSKKLLKFLIFTIPVFTVVFTYSCVEIKKDTSKDENEITKIIKIYDGDTFYDNKKSFRLFGVDTAELKVENSYKYDLGFYYAKQAKEFTSNLILNKNIKYKLIKQDKYKRSVAKVFTNNNLDLAKKLISEGLAILAYFSTNKKDFYYYDDEKYYKELLQEQSNAQINKKGFWKESSDKLKTIFPKHYK</sequence>
<dbReference type="PANTHER" id="PTHR12302:SF3">
    <property type="entry name" value="SERINE_THREONINE-PROTEIN KINASE 31"/>
    <property type="match status" value="1"/>
</dbReference>
<dbReference type="PROSITE" id="PS50830">
    <property type="entry name" value="TNASE_3"/>
    <property type="match status" value="1"/>
</dbReference>
<evidence type="ECO:0000259" key="5">
    <source>
        <dbReference type="PROSITE" id="PS50830"/>
    </source>
</evidence>
<dbReference type="Pfam" id="PF00565">
    <property type="entry name" value="SNase"/>
    <property type="match status" value="1"/>
</dbReference>
<keyword evidence="3" id="KW-0378">Hydrolase</keyword>
<accession>A0A269TJN4</accession>
<name>A0A269TJN4_9BACT</name>
<evidence type="ECO:0000256" key="4">
    <source>
        <dbReference type="SAM" id="Phobius"/>
    </source>
</evidence>
<keyword evidence="4" id="KW-0812">Transmembrane</keyword>
<dbReference type="RefSeq" id="WP_095334535.1">
    <property type="nucleotide sequence ID" value="NZ_NQNY01000002.1"/>
</dbReference>
<keyword evidence="4" id="KW-1133">Transmembrane helix</keyword>
<dbReference type="InterPro" id="IPR016071">
    <property type="entry name" value="Staphylococal_nuclease_OB-fold"/>
</dbReference>
<dbReference type="SUPFAM" id="SSF50199">
    <property type="entry name" value="Staphylococcal nuclease"/>
    <property type="match status" value="1"/>
</dbReference>
<dbReference type="GO" id="GO:0004519">
    <property type="term" value="F:endonuclease activity"/>
    <property type="evidence" value="ECO:0007669"/>
    <property type="project" value="UniProtKB-KW"/>
</dbReference>
<dbReference type="GO" id="GO:0016787">
    <property type="term" value="F:hydrolase activity"/>
    <property type="evidence" value="ECO:0007669"/>
    <property type="project" value="UniProtKB-KW"/>
</dbReference>
<dbReference type="SMART" id="SM00318">
    <property type="entry name" value="SNc"/>
    <property type="match status" value="1"/>
</dbReference>
<evidence type="ECO:0000256" key="1">
    <source>
        <dbReference type="ARBA" id="ARBA00022722"/>
    </source>
</evidence>
<feature type="domain" description="TNase-like" evidence="5">
    <location>
        <begin position="49"/>
        <end position="188"/>
    </location>
</feature>